<proteinExistence type="predicted"/>
<gene>
    <name evidence="1" type="ORF">NA56DRAFT_648938</name>
</gene>
<organism evidence="1 2">
    <name type="scientific">Hyaloscypha hepaticicola</name>
    <dbReference type="NCBI Taxonomy" id="2082293"/>
    <lineage>
        <taxon>Eukaryota</taxon>
        <taxon>Fungi</taxon>
        <taxon>Dikarya</taxon>
        <taxon>Ascomycota</taxon>
        <taxon>Pezizomycotina</taxon>
        <taxon>Leotiomycetes</taxon>
        <taxon>Helotiales</taxon>
        <taxon>Hyaloscyphaceae</taxon>
        <taxon>Hyaloscypha</taxon>
    </lineage>
</organism>
<accession>A0A2J6PTI3</accession>
<dbReference type="STRING" id="1745343.A0A2J6PTI3"/>
<evidence type="ECO:0000313" key="2">
    <source>
        <dbReference type="Proteomes" id="UP000235672"/>
    </source>
</evidence>
<protein>
    <recommendedName>
        <fullName evidence="3">HTH psq-type domain-containing protein</fullName>
    </recommendedName>
</protein>
<dbReference type="Proteomes" id="UP000235672">
    <property type="component" value="Unassembled WGS sequence"/>
</dbReference>
<keyword evidence="2" id="KW-1185">Reference proteome</keyword>
<feature type="non-terminal residue" evidence="1">
    <location>
        <position position="91"/>
    </location>
</feature>
<dbReference type="AlphaFoldDB" id="A0A2J6PTI3"/>
<sequence length="91" mass="10268">MVNEDMEKALNALDRQLIPNYAETGKTHGIDRTTLMRSYKGISTSRAEATSLHHKCLIDTQEEALISQINKLTAWGLPPTTHIVRNFAEEM</sequence>
<dbReference type="OrthoDB" id="3560646at2759"/>
<evidence type="ECO:0000313" key="1">
    <source>
        <dbReference type="EMBL" id="PMD17236.1"/>
    </source>
</evidence>
<name>A0A2J6PTI3_9HELO</name>
<evidence type="ECO:0008006" key="3">
    <source>
        <dbReference type="Google" id="ProtNLM"/>
    </source>
</evidence>
<reference evidence="1 2" key="1">
    <citation type="submission" date="2016-05" db="EMBL/GenBank/DDBJ databases">
        <title>A degradative enzymes factory behind the ericoid mycorrhizal symbiosis.</title>
        <authorList>
            <consortium name="DOE Joint Genome Institute"/>
            <person name="Martino E."/>
            <person name="Morin E."/>
            <person name="Grelet G."/>
            <person name="Kuo A."/>
            <person name="Kohler A."/>
            <person name="Daghino S."/>
            <person name="Barry K."/>
            <person name="Choi C."/>
            <person name="Cichocki N."/>
            <person name="Clum A."/>
            <person name="Copeland A."/>
            <person name="Hainaut M."/>
            <person name="Haridas S."/>
            <person name="Labutti K."/>
            <person name="Lindquist E."/>
            <person name="Lipzen A."/>
            <person name="Khouja H.-R."/>
            <person name="Murat C."/>
            <person name="Ohm R."/>
            <person name="Olson A."/>
            <person name="Spatafora J."/>
            <person name="Veneault-Fourrey C."/>
            <person name="Henrissat B."/>
            <person name="Grigoriev I."/>
            <person name="Martin F."/>
            <person name="Perotto S."/>
        </authorList>
    </citation>
    <scope>NUCLEOTIDE SEQUENCE [LARGE SCALE GENOMIC DNA]</scope>
    <source>
        <strain evidence="1 2">UAMH 7357</strain>
    </source>
</reference>
<dbReference type="EMBL" id="KZ613501">
    <property type="protein sequence ID" value="PMD17236.1"/>
    <property type="molecule type" value="Genomic_DNA"/>
</dbReference>